<evidence type="ECO:0000313" key="4">
    <source>
        <dbReference type="EMBL" id="MCE2595231.1"/>
    </source>
</evidence>
<feature type="domain" description="4'-phosphopantetheinyl transferase" evidence="3">
    <location>
        <begin position="126"/>
        <end position="206"/>
    </location>
</feature>
<dbReference type="PANTHER" id="PTHR12215:SF10">
    <property type="entry name" value="L-AMINOADIPATE-SEMIALDEHYDE DEHYDROGENASE-PHOSPHOPANTETHEINYL TRANSFERASE"/>
    <property type="match status" value="1"/>
</dbReference>
<comment type="similarity">
    <text evidence="1">Belongs to the P-Pant transferase superfamily. Gsp/Sfp/HetI/AcpT family.</text>
</comment>
<dbReference type="Gene3D" id="3.90.470.20">
    <property type="entry name" value="4'-phosphopantetheinyl transferase domain"/>
    <property type="match status" value="2"/>
</dbReference>
<name>A0ABS8W8A4_9GAMM</name>
<dbReference type="InterPro" id="IPR037143">
    <property type="entry name" value="4-PPantetheinyl_Trfase_dom_sf"/>
</dbReference>
<evidence type="ECO:0000313" key="5">
    <source>
        <dbReference type="Proteomes" id="UP001201273"/>
    </source>
</evidence>
<reference evidence="4 5" key="1">
    <citation type="journal article" date="2022" name="Environ. Microbiol. Rep.">
        <title>Eco-phylogenetic analyses reveal divergent evolution of vitamin B12 metabolism in the marine bacterial family 'Psychromonadaceae'.</title>
        <authorList>
            <person name="Jin X."/>
            <person name="Yang Y."/>
            <person name="Cao H."/>
            <person name="Gao B."/>
            <person name="Zhao Z."/>
        </authorList>
    </citation>
    <scope>NUCLEOTIDE SEQUENCE [LARGE SCALE GENOMIC DNA]</scope>
    <source>
        <strain evidence="4 5">MKS20</strain>
    </source>
</reference>
<organism evidence="4 5">
    <name type="scientific">Motilimonas cestriensis</name>
    <dbReference type="NCBI Taxonomy" id="2742685"/>
    <lineage>
        <taxon>Bacteria</taxon>
        <taxon>Pseudomonadati</taxon>
        <taxon>Pseudomonadota</taxon>
        <taxon>Gammaproteobacteria</taxon>
        <taxon>Alteromonadales</taxon>
        <taxon>Alteromonadales genera incertae sedis</taxon>
        <taxon>Motilimonas</taxon>
    </lineage>
</organism>
<evidence type="ECO:0000256" key="1">
    <source>
        <dbReference type="ARBA" id="ARBA00010990"/>
    </source>
</evidence>
<comment type="caution">
    <text evidence="4">The sequence shown here is derived from an EMBL/GenBank/DDBJ whole genome shotgun (WGS) entry which is preliminary data.</text>
</comment>
<sequence>MFQSVINCNHLNADASPPLSPGVINLYYAIIDNNTDNDNTTQQQLASVALTQDQWLKVREKTNATRLQFIKQRVMLNQVLKRHLAGLELEFQRGPVGKPSVKNSAIEFNLSHCAEIMMIAVSDANPLGLDICQHHFSAAKVKRLSQICLTSDELHRQNAPEYFYDRWALMESWLKASGVGWVKGVRELASHVFDSGNLYSYLIPLTNHDLAQLSPKKLSIALTAQQTIKQVNLIHWPIQH</sequence>
<evidence type="ECO:0000256" key="2">
    <source>
        <dbReference type="ARBA" id="ARBA00022679"/>
    </source>
</evidence>
<proteinExistence type="inferred from homology"/>
<dbReference type="GO" id="GO:0016740">
    <property type="term" value="F:transferase activity"/>
    <property type="evidence" value="ECO:0007669"/>
    <property type="project" value="UniProtKB-KW"/>
</dbReference>
<gene>
    <name evidence="4" type="ORF">K6Y31_10435</name>
</gene>
<keyword evidence="5" id="KW-1185">Reference proteome</keyword>
<dbReference type="InterPro" id="IPR050559">
    <property type="entry name" value="P-Pant_transferase_sf"/>
</dbReference>
<dbReference type="Pfam" id="PF01648">
    <property type="entry name" value="ACPS"/>
    <property type="match status" value="1"/>
</dbReference>
<keyword evidence="2 4" id="KW-0808">Transferase</keyword>
<dbReference type="EMBL" id="JAIMJA010000009">
    <property type="protein sequence ID" value="MCE2595231.1"/>
    <property type="molecule type" value="Genomic_DNA"/>
</dbReference>
<accession>A0ABS8W8A4</accession>
<dbReference type="InterPro" id="IPR008278">
    <property type="entry name" value="4-PPantetheinyl_Trfase_dom"/>
</dbReference>
<dbReference type="Proteomes" id="UP001201273">
    <property type="component" value="Unassembled WGS sequence"/>
</dbReference>
<dbReference type="RefSeq" id="WP_233052725.1">
    <property type="nucleotide sequence ID" value="NZ_JAIMJA010000009.1"/>
</dbReference>
<dbReference type="PANTHER" id="PTHR12215">
    <property type="entry name" value="PHOSPHOPANTETHEINE TRANSFERASE"/>
    <property type="match status" value="1"/>
</dbReference>
<dbReference type="SUPFAM" id="SSF56214">
    <property type="entry name" value="4'-phosphopantetheinyl transferase"/>
    <property type="match status" value="2"/>
</dbReference>
<evidence type="ECO:0000259" key="3">
    <source>
        <dbReference type="Pfam" id="PF01648"/>
    </source>
</evidence>
<protein>
    <submittedName>
        <fullName evidence="4">4'-phosphopantetheinyl transferase superfamily protein</fullName>
    </submittedName>
</protein>